<evidence type="ECO:0000256" key="1">
    <source>
        <dbReference type="SAM" id="Coils"/>
    </source>
</evidence>
<feature type="chain" id="PRO_5035308931" evidence="3">
    <location>
        <begin position="24"/>
        <end position="1031"/>
    </location>
</feature>
<protein>
    <submittedName>
        <fullName evidence="4">Uncharacterized protein</fullName>
    </submittedName>
</protein>
<keyword evidence="1" id="KW-0175">Coiled coil</keyword>
<dbReference type="Proteomes" id="UP000660339">
    <property type="component" value="Unassembled WGS sequence"/>
</dbReference>
<dbReference type="AlphaFoldDB" id="A0A8J3LAY6"/>
<keyword evidence="3" id="KW-0732">Signal</keyword>
<evidence type="ECO:0000313" key="4">
    <source>
        <dbReference type="EMBL" id="GIG11721.1"/>
    </source>
</evidence>
<feature type="coiled-coil region" evidence="1">
    <location>
        <begin position="230"/>
        <end position="261"/>
    </location>
</feature>
<comment type="caution">
    <text evidence="4">The sequence shown here is derived from an EMBL/GenBank/DDBJ whole genome shotgun (WGS) entry which is preliminary data.</text>
</comment>
<accession>A0A8J3LAY6</accession>
<feature type="region of interest" description="Disordered" evidence="2">
    <location>
        <begin position="577"/>
        <end position="596"/>
    </location>
</feature>
<reference evidence="4" key="1">
    <citation type="submission" date="2021-01" db="EMBL/GenBank/DDBJ databases">
        <title>Whole genome shotgun sequence of Catellatospora methionotrophica NBRC 14553.</title>
        <authorList>
            <person name="Komaki H."/>
            <person name="Tamura T."/>
        </authorList>
    </citation>
    <scope>NUCLEOTIDE SEQUENCE</scope>
    <source>
        <strain evidence="4">NBRC 14553</strain>
    </source>
</reference>
<evidence type="ECO:0000256" key="3">
    <source>
        <dbReference type="SAM" id="SignalP"/>
    </source>
</evidence>
<keyword evidence="5" id="KW-1185">Reference proteome</keyword>
<evidence type="ECO:0000256" key="2">
    <source>
        <dbReference type="SAM" id="MobiDB-lite"/>
    </source>
</evidence>
<name>A0A8J3LAY6_9ACTN</name>
<gene>
    <name evidence="4" type="ORF">Cme02nite_00530</name>
</gene>
<organism evidence="4 5">
    <name type="scientific">Catellatospora methionotrophica</name>
    <dbReference type="NCBI Taxonomy" id="121620"/>
    <lineage>
        <taxon>Bacteria</taxon>
        <taxon>Bacillati</taxon>
        <taxon>Actinomycetota</taxon>
        <taxon>Actinomycetes</taxon>
        <taxon>Micromonosporales</taxon>
        <taxon>Micromonosporaceae</taxon>
        <taxon>Catellatospora</taxon>
    </lineage>
</organism>
<feature type="signal peptide" evidence="3">
    <location>
        <begin position="1"/>
        <end position="23"/>
    </location>
</feature>
<dbReference type="RefSeq" id="WP_166380666.1">
    <property type="nucleotide sequence ID" value="NZ_BAAATT010000011.1"/>
</dbReference>
<sequence length="1031" mass="110588">MARRLLSAAVAAVVLLTPNTARAAEPVDYLVQEYHTALFSGHMRAHNRGVAGLKNLVLTAEVLDWRRANPTASRQDITTHLVLTRQKIDAAGISESSSRTYYGIWLKTLDAASGIPWVSMATPMMKVLSEATVGSSILDTARINDEVTTAHQNFLWMSKYNEVQELAWGDLVRTADGDADLAAAWDGVIGAQVSISSRATVEQLLADPLLSTFVDVHTIMEKVDNQQAFLQEARAQVNDALARLAEQSEDIRELLVQANLQFPVGPGPKPTPQRYTQELAYAADRQVAIDAAGSAVYILSTLIGFTDAKGGRDVATIGSAAVSIATSINNYLPTVAGLGMAALGSLSTVVLTGNILGAVMQLLPLFTDSGPTENQLILQEIGRLREQVDGLRMEMHDRFDRVEAMLSFMYDDIMSVLVKMTDEIETMKYQIEVVKAQLTVIDTKVDLLGASIRQSLGTVALADTVADMKEYLNYTQRTGDDLTRPEFNGAEGHFTTTANWSSSREPFVVTPAMWGSGQPVTASAALDEYGPYGSISYLSYLARTWDPSFPAQSGIANVGVWALGAQALTTLSMQNPAMAKAPTPPPGTPPAGGHLAETRQTGQNILAAAARFSRPGTGGHTNALFTGLVDNYRAAVQAQSDRLRQIREQVTQNNFNPWYGPDQLPPTVRAPAVTTMSRCDPSPYSSLPSSLAAPVNVATADLPNVYQLAATMPAGFAPAYSVCYEAELVNVREVTTPRYEQTYADLRTTARLRAQFPGGQPVEVRSWTDTNPAGIICSWTTRTPLPTGYCLETADVVRDGWAVKHKAAFEAGAARSGDSAAAVEAARSKVNRQLWGKQKEYYQRVAADFADATSALAGHNRKVTEAVRLLQAYTRLGFAVAAETDAQLSGLLYGTNQLPSNYRYAGAPIGGELPPTHIGRAYDIAVGNYAPCTQSRPGDPCPDAVAAMDPRAGQPPIFSPACSGADSPGSPNEYLGNCIHAVAKERATELAGLFEVHSQRLAAGTYTETLPQVSDLVAALALTHRTVNAAS</sequence>
<dbReference type="EMBL" id="BONJ01000001">
    <property type="protein sequence ID" value="GIG11721.1"/>
    <property type="molecule type" value="Genomic_DNA"/>
</dbReference>
<proteinExistence type="predicted"/>
<evidence type="ECO:0000313" key="5">
    <source>
        <dbReference type="Proteomes" id="UP000660339"/>
    </source>
</evidence>